<evidence type="ECO:0000256" key="5">
    <source>
        <dbReference type="ARBA" id="ARBA00022801"/>
    </source>
</evidence>
<evidence type="ECO:0000313" key="11">
    <source>
        <dbReference type="EMBL" id="TFY79415.1"/>
    </source>
</evidence>
<dbReference type="SUPFAM" id="SSF54897">
    <property type="entry name" value="Protease propeptides/inhibitors"/>
    <property type="match status" value="1"/>
</dbReference>
<reference evidence="11 12" key="1">
    <citation type="submission" date="2019-02" db="EMBL/GenBank/DDBJ databases">
        <title>Genome sequencing of the rare red list fungi Hericium alpestre (H. flagellum).</title>
        <authorList>
            <person name="Buettner E."/>
            <person name="Kellner H."/>
        </authorList>
    </citation>
    <scope>NUCLEOTIDE SEQUENCE [LARGE SCALE GENOMIC DNA]</scope>
    <source>
        <strain evidence="11 12">DSM 108284</strain>
    </source>
</reference>
<comment type="subcellular location">
    <subcellularLocation>
        <location evidence="2">Secreted</location>
        <location evidence="2">Extracellular space</location>
    </subcellularLocation>
</comment>
<keyword evidence="8" id="KW-0865">Zymogen</keyword>
<evidence type="ECO:0000256" key="8">
    <source>
        <dbReference type="ARBA" id="ARBA00023145"/>
    </source>
</evidence>
<proteinExistence type="predicted"/>
<dbReference type="Proteomes" id="UP000298061">
    <property type="component" value="Unassembled WGS sequence"/>
</dbReference>
<dbReference type="InterPro" id="IPR030400">
    <property type="entry name" value="Sedolisin_dom"/>
</dbReference>
<keyword evidence="7" id="KW-0106">Calcium</keyword>
<dbReference type="GO" id="GO:0046872">
    <property type="term" value="F:metal ion binding"/>
    <property type="evidence" value="ECO:0007669"/>
    <property type="project" value="UniProtKB-KW"/>
</dbReference>
<dbReference type="Gene3D" id="3.40.50.200">
    <property type="entry name" value="Peptidase S8/S53 domain"/>
    <property type="match status" value="2"/>
</dbReference>
<dbReference type="GO" id="GO:0005576">
    <property type="term" value="C:extracellular region"/>
    <property type="evidence" value="ECO:0007669"/>
    <property type="project" value="UniProtKB-SubCell"/>
</dbReference>
<dbReference type="SUPFAM" id="SSF52743">
    <property type="entry name" value="Subtilisin-like"/>
    <property type="match status" value="1"/>
</dbReference>
<protein>
    <recommendedName>
        <fullName evidence="10">Peptidase S53 domain-containing protein</fullName>
    </recommendedName>
</protein>
<evidence type="ECO:0000256" key="9">
    <source>
        <dbReference type="PROSITE-ProRule" id="PRU01032"/>
    </source>
</evidence>
<keyword evidence="4" id="KW-0479">Metal-binding</keyword>
<keyword evidence="3" id="KW-0645">Protease</keyword>
<comment type="cofactor">
    <cofactor evidence="1">
        <name>Ca(2+)</name>
        <dbReference type="ChEBI" id="CHEBI:29108"/>
    </cofactor>
</comment>
<dbReference type="SMART" id="SM00944">
    <property type="entry name" value="Pro-kuma_activ"/>
    <property type="match status" value="1"/>
</dbReference>
<dbReference type="GO" id="GO:0008240">
    <property type="term" value="F:tripeptidyl-peptidase activity"/>
    <property type="evidence" value="ECO:0007669"/>
    <property type="project" value="TreeGrafter"/>
</dbReference>
<dbReference type="PANTHER" id="PTHR14218">
    <property type="entry name" value="PROTEASE S8 TRIPEPTIDYL PEPTIDASE I CLN2"/>
    <property type="match status" value="1"/>
</dbReference>
<accession>A0A4Y9ZXW3</accession>
<keyword evidence="12" id="KW-1185">Reference proteome</keyword>
<dbReference type="InterPro" id="IPR036852">
    <property type="entry name" value="Peptidase_S8/S53_dom_sf"/>
</dbReference>
<dbReference type="PROSITE" id="PS51695">
    <property type="entry name" value="SEDOLISIN"/>
    <property type="match status" value="1"/>
</dbReference>
<dbReference type="InterPro" id="IPR050819">
    <property type="entry name" value="Tripeptidyl-peptidase_I"/>
</dbReference>
<dbReference type="Pfam" id="PF09286">
    <property type="entry name" value="Pro-kuma_activ"/>
    <property type="match status" value="1"/>
</dbReference>
<dbReference type="GO" id="GO:0004252">
    <property type="term" value="F:serine-type endopeptidase activity"/>
    <property type="evidence" value="ECO:0007669"/>
    <property type="project" value="InterPro"/>
</dbReference>
<evidence type="ECO:0000256" key="6">
    <source>
        <dbReference type="ARBA" id="ARBA00022825"/>
    </source>
</evidence>
<comment type="caution">
    <text evidence="11">The sequence shown here is derived from an EMBL/GenBank/DDBJ whole genome shotgun (WGS) entry which is preliminary data.</text>
</comment>
<dbReference type="InterPro" id="IPR015366">
    <property type="entry name" value="S53_propep"/>
</dbReference>
<organism evidence="11 12">
    <name type="scientific">Hericium alpestre</name>
    <dbReference type="NCBI Taxonomy" id="135208"/>
    <lineage>
        <taxon>Eukaryota</taxon>
        <taxon>Fungi</taxon>
        <taxon>Dikarya</taxon>
        <taxon>Basidiomycota</taxon>
        <taxon>Agaricomycotina</taxon>
        <taxon>Agaricomycetes</taxon>
        <taxon>Russulales</taxon>
        <taxon>Hericiaceae</taxon>
        <taxon>Hericium</taxon>
    </lineage>
</organism>
<comment type="caution">
    <text evidence="9">Lacks conserved residue(s) required for the propagation of feature annotation.</text>
</comment>
<feature type="domain" description="Peptidase S53" evidence="10">
    <location>
        <begin position="72"/>
        <end position="453"/>
    </location>
</feature>
<evidence type="ECO:0000259" key="10">
    <source>
        <dbReference type="PROSITE" id="PS51695"/>
    </source>
</evidence>
<evidence type="ECO:0000256" key="3">
    <source>
        <dbReference type="ARBA" id="ARBA00022670"/>
    </source>
</evidence>
<name>A0A4Y9ZXW3_9AGAM</name>
<evidence type="ECO:0000256" key="4">
    <source>
        <dbReference type="ARBA" id="ARBA00022723"/>
    </source>
</evidence>
<dbReference type="STRING" id="135208.A0A4Y9ZXW3"/>
<evidence type="ECO:0000256" key="1">
    <source>
        <dbReference type="ARBA" id="ARBA00001913"/>
    </source>
</evidence>
<dbReference type="AlphaFoldDB" id="A0A4Y9ZXW3"/>
<dbReference type="EMBL" id="SFCI01000505">
    <property type="protein sequence ID" value="TFY79415.1"/>
    <property type="molecule type" value="Genomic_DNA"/>
</dbReference>
<dbReference type="PANTHER" id="PTHR14218:SF10">
    <property type="entry name" value="PEPTIDASE S53 DOMAIN-CONTAINING PROTEIN"/>
    <property type="match status" value="1"/>
</dbReference>
<sequence length="453" mass="47638">MHVHERRENVPSGYMKDGAAPSDHVLNLRLALVQSNFKSLEDKFYAVSTPGNAEYGQHLSKEQVEALVAPSSDTASAVKDWLSSHGISSNTISPAGEWVGINVTVQQVNTLLDADYSTFTHQSTGQQTVRTLSYSIPADLKSHLSLVHPTVAFPVKPFGSPKVVGKFSKKSNLTADAAPASCGTAFTLTCAQQLYGIPSAPATRSSNRIAVAGFIDQWANLADLKSFLQTYRTDISPSTTFSTVLIDGGENDQSTPGIEALGARGTSIFFSSGDGGVSGGQSQSCSTFVPTFPSTCPFVTSVGGTTNVPETAASLSSGGFSTLFAIPDYQSADVSTYLSKLGNTNAGLFNKTGRAFPDLAAFATNVEIVLGGQFGADHGESVRAAQRQAHRSWQGAAWLLEPLDLRQQGRVHRRTSGDNPGCGTNGFSAGTGWDPVTGVGSPIYSKLRTVAGL</sequence>
<evidence type="ECO:0000256" key="7">
    <source>
        <dbReference type="ARBA" id="ARBA00022837"/>
    </source>
</evidence>
<keyword evidence="5" id="KW-0378">Hydrolase</keyword>
<dbReference type="CDD" id="cd11377">
    <property type="entry name" value="Pro-peptidase_S53"/>
    <property type="match status" value="1"/>
</dbReference>
<dbReference type="GO" id="GO:0006508">
    <property type="term" value="P:proteolysis"/>
    <property type="evidence" value="ECO:0007669"/>
    <property type="project" value="UniProtKB-KW"/>
</dbReference>
<evidence type="ECO:0000256" key="2">
    <source>
        <dbReference type="ARBA" id="ARBA00004239"/>
    </source>
</evidence>
<evidence type="ECO:0000313" key="12">
    <source>
        <dbReference type="Proteomes" id="UP000298061"/>
    </source>
</evidence>
<keyword evidence="6" id="KW-0720">Serine protease</keyword>
<dbReference type="OrthoDB" id="409122at2759"/>
<gene>
    <name evidence="11" type="ORF">EWM64_g4597</name>
</gene>